<comment type="caution">
    <text evidence="2">The sequence shown here is derived from an EMBL/GenBank/DDBJ whole genome shotgun (WGS) entry which is preliminary data.</text>
</comment>
<dbReference type="SUPFAM" id="SSF56112">
    <property type="entry name" value="Protein kinase-like (PK-like)"/>
    <property type="match status" value="1"/>
</dbReference>
<organism evidence="2 3">
    <name type="scientific">Leptotrombidium deliense</name>
    <dbReference type="NCBI Taxonomy" id="299467"/>
    <lineage>
        <taxon>Eukaryota</taxon>
        <taxon>Metazoa</taxon>
        <taxon>Ecdysozoa</taxon>
        <taxon>Arthropoda</taxon>
        <taxon>Chelicerata</taxon>
        <taxon>Arachnida</taxon>
        <taxon>Acari</taxon>
        <taxon>Acariformes</taxon>
        <taxon>Trombidiformes</taxon>
        <taxon>Prostigmata</taxon>
        <taxon>Anystina</taxon>
        <taxon>Parasitengona</taxon>
        <taxon>Trombiculoidea</taxon>
        <taxon>Trombiculidae</taxon>
        <taxon>Leptotrombidium</taxon>
    </lineage>
</organism>
<dbReference type="InterPro" id="IPR011009">
    <property type="entry name" value="Kinase-like_dom_sf"/>
</dbReference>
<accession>A0A443SBX4</accession>
<dbReference type="GO" id="GO:0004672">
    <property type="term" value="F:protein kinase activity"/>
    <property type="evidence" value="ECO:0007669"/>
    <property type="project" value="InterPro"/>
</dbReference>
<name>A0A443SBX4_9ACAR</name>
<dbReference type="STRING" id="299467.A0A443SBX4"/>
<proteinExistence type="predicted"/>
<evidence type="ECO:0000313" key="2">
    <source>
        <dbReference type="EMBL" id="RWS25022.1"/>
    </source>
</evidence>
<evidence type="ECO:0000313" key="3">
    <source>
        <dbReference type="Proteomes" id="UP000288716"/>
    </source>
</evidence>
<feature type="domain" description="Serine-threonine/tyrosine-protein kinase catalytic" evidence="1">
    <location>
        <begin position="6"/>
        <end position="56"/>
    </location>
</feature>
<dbReference type="OrthoDB" id="3256376at2759"/>
<dbReference type="EMBL" id="NCKV01004151">
    <property type="protein sequence ID" value="RWS25022.1"/>
    <property type="molecule type" value="Genomic_DNA"/>
</dbReference>
<gene>
    <name evidence="2" type="ORF">B4U80_02461</name>
</gene>
<reference evidence="2 3" key="1">
    <citation type="journal article" date="2018" name="Gigascience">
        <title>Genomes of trombidid mites reveal novel predicted allergens and laterally-transferred genes associated with secondary metabolism.</title>
        <authorList>
            <person name="Dong X."/>
            <person name="Chaisiri K."/>
            <person name="Xia D."/>
            <person name="Armstrong S.D."/>
            <person name="Fang Y."/>
            <person name="Donnelly M.J."/>
            <person name="Kadowaki T."/>
            <person name="McGarry J.W."/>
            <person name="Darby A.C."/>
            <person name="Makepeace B.L."/>
        </authorList>
    </citation>
    <scope>NUCLEOTIDE SEQUENCE [LARGE SCALE GENOMIC DNA]</scope>
    <source>
        <strain evidence="2">UoL-UT</strain>
    </source>
</reference>
<dbReference type="Proteomes" id="UP000288716">
    <property type="component" value="Unassembled WGS sequence"/>
</dbReference>
<sequence>MKFIRTRAQKVVKLILQGILLIPPEDCPQCIYTLMAGCWKTEIKDRIKFATIFKELLENCSKERQEVISSSQSESISNDEEVLDTDNYLVPKICYPNATLTQLV</sequence>
<evidence type="ECO:0000259" key="1">
    <source>
        <dbReference type="Pfam" id="PF07714"/>
    </source>
</evidence>
<dbReference type="Pfam" id="PF07714">
    <property type="entry name" value="PK_Tyr_Ser-Thr"/>
    <property type="match status" value="1"/>
</dbReference>
<keyword evidence="3" id="KW-1185">Reference proteome</keyword>
<keyword evidence="2" id="KW-0675">Receptor</keyword>
<dbReference type="Gene3D" id="1.10.510.10">
    <property type="entry name" value="Transferase(Phosphotransferase) domain 1"/>
    <property type="match status" value="1"/>
</dbReference>
<dbReference type="InterPro" id="IPR001245">
    <property type="entry name" value="Ser-Thr/Tyr_kinase_cat_dom"/>
</dbReference>
<protein>
    <submittedName>
        <fullName evidence="2">BDNF/NT-3 growth factors receptor-like protein</fullName>
    </submittedName>
</protein>
<dbReference type="AlphaFoldDB" id="A0A443SBX4"/>
<dbReference type="VEuPathDB" id="VectorBase:LDEU007018"/>